<dbReference type="Gene3D" id="3.40.50.1820">
    <property type="entry name" value="alpha/beta hydrolase"/>
    <property type="match status" value="1"/>
</dbReference>
<dbReference type="HOGENOM" id="CLU_016852_1_1_1"/>
<dbReference type="STRING" id="765440.A0A0C3BTV0"/>
<reference evidence="4" key="2">
    <citation type="submission" date="2015-01" db="EMBL/GenBank/DDBJ databases">
        <title>Evolutionary Origins and Diversification of the Mycorrhizal Mutualists.</title>
        <authorList>
            <consortium name="DOE Joint Genome Institute"/>
            <consortium name="Mycorrhizal Genomics Consortium"/>
            <person name="Kohler A."/>
            <person name="Kuo A."/>
            <person name="Nagy L.G."/>
            <person name="Floudas D."/>
            <person name="Copeland A."/>
            <person name="Barry K.W."/>
            <person name="Cichocki N."/>
            <person name="Veneault-Fourrey C."/>
            <person name="LaButti K."/>
            <person name="Lindquist E.A."/>
            <person name="Lipzen A."/>
            <person name="Lundell T."/>
            <person name="Morin E."/>
            <person name="Murat C."/>
            <person name="Riley R."/>
            <person name="Ohm R."/>
            <person name="Sun H."/>
            <person name="Tunlid A."/>
            <person name="Henrissat B."/>
            <person name="Grigoriev I.V."/>
            <person name="Hibbett D.S."/>
            <person name="Martin F."/>
        </authorList>
    </citation>
    <scope>NUCLEOTIDE SEQUENCE [LARGE SCALE GENOMIC DNA]</scope>
    <source>
        <strain evidence="4">F 1598</strain>
    </source>
</reference>
<evidence type="ECO:0000313" key="3">
    <source>
        <dbReference type="EMBL" id="KIM80742.1"/>
    </source>
</evidence>
<dbReference type="PANTHER" id="PTHR48081:SF33">
    <property type="entry name" value="KYNURENINE FORMAMIDASE"/>
    <property type="match status" value="1"/>
</dbReference>
<protein>
    <recommendedName>
        <fullName evidence="2">BD-FAE-like domain-containing protein</fullName>
    </recommendedName>
</protein>
<sequence length="285" mass="32184">MDPICTFENIPYSQATHPNPLHAFDLYVLERSADNAPPPLVCFVHGGAWRSEDKAEYSELARNLVSKINCSVAIPNYRLTSSEDDSLRHPAHAEDLLLFLEFVITWKGPGGLATKPYDFQRIYLIGHSCSAHMLTSIFLDSSSITPTLTPSPSLLRAVQGIAMSEGIYDLELLLKHFPSYQEWFVAPVFGDEKPLSCFSTTTYALRDLSTHIRWLIIHSTGDRLINLPQSNTIFNHLSESYGQLAGRFVSKNFDKLTGGHNDILTKDIYIEIYTDIVWDFVSLRR</sequence>
<dbReference type="PANTHER" id="PTHR48081">
    <property type="entry name" value="AB HYDROLASE SUPERFAMILY PROTEIN C4A8.06C"/>
    <property type="match status" value="1"/>
</dbReference>
<feature type="domain" description="BD-FAE-like" evidence="2">
    <location>
        <begin position="25"/>
        <end position="237"/>
    </location>
</feature>
<dbReference type="OrthoDB" id="6495301at2759"/>
<dbReference type="InterPro" id="IPR050300">
    <property type="entry name" value="GDXG_lipolytic_enzyme"/>
</dbReference>
<evidence type="ECO:0000313" key="4">
    <source>
        <dbReference type="Proteomes" id="UP000054166"/>
    </source>
</evidence>
<dbReference type="InterPro" id="IPR049492">
    <property type="entry name" value="BD-FAE-like_dom"/>
</dbReference>
<evidence type="ECO:0000259" key="2">
    <source>
        <dbReference type="Pfam" id="PF20434"/>
    </source>
</evidence>
<dbReference type="Pfam" id="PF20434">
    <property type="entry name" value="BD-FAE"/>
    <property type="match status" value="1"/>
</dbReference>
<dbReference type="Proteomes" id="UP000054166">
    <property type="component" value="Unassembled WGS sequence"/>
</dbReference>
<dbReference type="EMBL" id="KN833002">
    <property type="protein sequence ID" value="KIM80742.1"/>
    <property type="molecule type" value="Genomic_DNA"/>
</dbReference>
<organism evidence="3 4">
    <name type="scientific">Piloderma croceum (strain F 1598)</name>
    <dbReference type="NCBI Taxonomy" id="765440"/>
    <lineage>
        <taxon>Eukaryota</taxon>
        <taxon>Fungi</taxon>
        <taxon>Dikarya</taxon>
        <taxon>Basidiomycota</taxon>
        <taxon>Agaricomycotina</taxon>
        <taxon>Agaricomycetes</taxon>
        <taxon>Agaricomycetidae</taxon>
        <taxon>Atheliales</taxon>
        <taxon>Atheliaceae</taxon>
        <taxon>Piloderma</taxon>
    </lineage>
</organism>
<dbReference type="InterPro" id="IPR029058">
    <property type="entry name" value="AB_hydrolase_fold"/>
</dbReference>
<dbReference type="GO" id="GO:0016787">
    <property type="term" value="F:hydrolase activity"/>
    <property type="evidence" value="ECO:0007669"/>
    <property type="project" value="UniProtKB-KW"/>
</dbReference>
<accession>A0A0C3BTV0</accession>
<dbReference type="InParanoid" id="A0A0C3BTV0"/>
<proteinExistence type="predicted"/>
<keyword evidence="4" id="KW-1185">Reference proteome</keyword>
<name>A0A0C3BTV0_PILCF</name>
<dbReference type="SUPFAM" id="SSF53474">
    <property type="entry name" value="alpha/beta-Hydrolases"/>
    <property type="match status" value="1"/>
</dbReference>
<reference evidence="3 4" key="1">
    <citation type="submission" date="2014-04" db="EMBL/GenBank/DDBJ databases">
        <authorList>
            <consortium name="DOE Joint Genome Institute"/>
            <person name="Kuo A."/>
            <person name="Tarkka M."/>
            <person name="Buscot F."/>
            <person name="Kohler A."/>
            <person name="Nagy L.G."/>
            <person name="Floudas D."/>
            <person name="Copeland A."/>
            <person name="Barry K.W."/>
            <person name="Cichocki N."/>
            <person name="Veneault-Fourrey C."/>
            <person name="LaButti K."/>
            <person name="Lindquist E.A."/>
            <person name="Lipzen A."/>
            <person name="Lundell T."/>
            <person name="Morin E."/>
            <person name="Murat C."/>
            <person name="Sun H."/>
            <person name="Tunlid A."/>
            <person name="Henrissat B."/>
            <person name="Grigoriev I.V."/>
            <person name="Hibbett D.S."/>
            <person name="Martin F."/>
            <person name="Nordberg H.P."/>
            <person name="Cantor M.N."/>
            <person name="Hua S.X."/>
        </authorList>
    </citation>
    <scope>NUCLEOTIDE SEQUENCE [LARGE SCALE GENOMIC DNA]</scope>
    <source>
        <strain evidence="3 4">F 1598</strain>
    </source>
</reference>
<dbReference type="AlphaFoldDB" id="A0A0C3BTV0"/>
<keyword evidence="1" id="KW-0378">Hydrolase</keyword>
<evidence type="ECO:0000256" key="1">
    <source>
        <dbReference type="ARBA" id="ARBA00022801"/>
    </source>
</evidence>
<gene>
    <name evidence="3" type="ORF">PILCRDRAFT_72605</name>
</gene>